<reference evidence="3" key="2">
    <citation type="submission" date="2020-05" db="EMBL/GenBank/DDBJ databases">
        <title>Complete genome sequence of Bradyrhizobium diazoefficiens XF10 isolated from soybean nodule.</title>
        <authorList>
            <person name="Noda R."/>
            <person name="Kakizaki K."/>
            <person name="Minamisawa K."/>
        </authorList>
    </citation>
    <scope>NUCLEOTIDE SEQUENCE</scope>
    <source>
        <strain evidence="3">XF10</strain>
    </source>
</reference>
<dbReference type="AlphaFoldDB" id="A0A809Z5W5"/>
<evidence type="ECO:0000313" key="3">
    <source>
        <dbReference type="EMBL" id="BCE89575.1"/>
    </source>
</evidence>
<accession>A0A809Z5W5</accession>
<evidence type="ECO:0000313" key="1">
    <source>
        <dbReference type="EMBL" id="BCE19797.1"/>
    </source>
</evidence>
<dbReference type="RefSeq" id="WP_038966558.1">
    <property type="nucleotide sequence ID" value="NZ_AJQI01000257.1"/>
</dbReference>
<dbReference type="EMBL" id="AP023094">
    <property type="protein sequence ID" value="BCE46050.1"/>
    <property type="molecule type" value="Genomic_DNA"/>
</dbReference>
<proteinExistence type="predicted"/>
<protein>
    <submittedName>
        <fullName evidence="2">Uncharacterized protein</fullName>
    </submittedName>
</protein>
<organism evidence="2">
    <name type="scientific">Bradyrhizobium diazoefficiens</name>
    <dbReference type="NCBI Taxonomy" id="1355477"/>
    <lineage>
        <taxon>Bacteria</taxon>
        <taxon>Pseudomonadati</taxon>
        <taxon>Pseudomonadota</taxon>
        <taxon>Alphaproteobacteria</taxon>
        <taxon>Hyphomicrobiales</taxon>
        <taxon>Nitrobacteraceae</taxon>
        <taxon>Bradyrhizobium</taxon>
    </lineage>
</organism>
<dbReference type="EMBL" id="AP023099">
    <property type="protein sequence ID" value="BCE89575.1"/>
    <property type="molecule type" value="Genomic_DNA"/>
</dbReference>
<reference evidence="1" key="1">
    <citation type="submission" date="2020-05" db="EMBL/GenBank/DDBJ databases">
        <title>Complete genome sequence of Bradyrhizobium diazoefficiens XF1 isolated from soybean nodule.</title>
        <authorList>
            <person name="Noda R."/>
            <person name="Kakizaki K."/>
            <person name="Minamisawa K."/>
        </authorList>
    </citation>
    <scope>NUCLEOTIDE SEQUENCE</scope>
    <source>
        <strain evidence="1">XF1</strain>
    </source>
</reference>
<reference evidence="2" key="3">
    <citation type="submission" date="2020-05" db="EMBL/GenBank/DDBJ databases">
        <title>Complete genome sequence of Bradyrhizobium diazoefficiens XF4 isolated from soybean nodule.</title>
        <authorList>
            <person name="Noda R."/>
            <person name="Kakizaki K."/>
            <person name="Minamisawa K."/>
        </authorList>
    </citation>
    <scope>NUCLEOTIDE SEQUENCE</scope>
    <source>
        <strain evidence="2">XF4</strain>
    </source>
</reference>
<evidence type="ECO:0000313" key="2">
    <source>
        <dbReference type="EMBL" id="BCE46050.1"/>
    </source>
</evidence>
<name>A0A809Z5W5_9BRAD</name>
<gene>
    <name evidence="3" type="ORF">XF10B_23730</name>
    <name evidence="1" type="ORF">XF1B_24780</name>
    <name evidence="2" type="ORF">XF4B_23990</name>
</gene>
<dbReference type="EMBL" id="AP023091">
    <property type="protein sequence ID" value="BCE19797.1"/>
    <property type="molecule type" value="Genomic_DNA"/>
</dbReference>
<sequence>MSPSKLRLSLPRGVRTLDYDEPFDVAVFDLLLPCRTFEVKHKVTESGRVSMTAEFLLRLLRASDGFGETDFEMFFGFDAAERSFVLREAEEAGYVKREDGRLWLTEVGRGLFKEGEDEPVIYEVEQRIVRAGFDLLSFAPAVMESFSKFDHGLPELKVADTARAAAAKDTVRDKFRRFYGEFSSRTRNDPQKRRFLYSVDHVEPGNRFSNVVRVVVKSTLRQPSAIEPDLSDWKVGYEIEDRGEVVESCASFLTGLSRDHHPGDVNGLNLLSEVAPEFMASFSRGGTISPSLLLRRGVGSKNGTETSAAPAFTDAVAGSLFTNANFLKVADALKNASDLRKSRPRSCLWLIPQTREWGATRALPAILDRISDRLASPDPETQGEEPPRTIAFVAGRPTEHVRQAFDLVISGHDVAGIPPGLEILLVPGLVAAICLHLPVEAARAFPTPLGLISFDDHVVERVRSLLEEYSRSFTVAGNGMTLTELRSMMERVLD</sequence>